<feature type="transmembrane region" description="Helical" evidence="8">
    <location>
        <begin position="7"/>
        <end position="29"/>
    </location>
</feature>
<evidence type="ECO:0000256" key="3">
    <source>
        <dbReference type="ARBA" id="ARBA00022670"/>
    </source>
</evidence>
<feature type="domain" description="Peptidase S54 rhomboid" evidence="9">
    <location>
        <begin position="39"/>
        <end position="168"/>
    </location>
</feature>
<organism evidence="10">
    <name type="scientific">Moumouvirus sp. 'Monve'</name>
    <dbReference type="NCBI Taxonomy" id="1128131"/>
    <lineage>
        <taxon>Viruses</taxon>
        <taxon>Varidnaviria</taxon>
        <taxon>Bamfordvirae</taxon>
        <taxon>Nucleocytoviricota</taxon>
        <taxon>Megaviricetes</taxon>
        <taxon>Imitervirales</taxon>
        <taxon>Mimiviridae</taxon>
        <taxon>Megamimivirinae</taxon>
        <taxon>Moumouvirus</taxon>
    </lineage>
</organism>
<keyword evidence="6 8" id="KW-1133">Transmembrane helix</keyword>
<dbReference type="Pfam" id="PF01694">
    <property type="entry name" value="Rhomboid"/>
    <property type="match status" value="1"/>
</dbReference>
<dbReference type="InterPro" id="IPR035952">
    <property type="entry name" value="Rhomboid-like_sf"/>
</dbReference>
<dbReference type="GO" id="GO:0004252">
    <property type="term" value="F:serine-type endopeptidase activity"/>
    <property type="evidence" value="ECO:0007669"/>
    <property type="project" value="InterPro"/>
</dbReference>
<evidence type="ECO:0000256" key="2">
    <source>
        <dbReference type="ARBA" id="ARBA00009045"/>
    </source>
</evidence>
<evidence type="ECO:0000256" key="1">
    <source>
        <dbReference type="ARBA" id="ARBA00004141"/>
    </source>
</evidence>
<sequence>MYNYNNNLLYIIMRYVTYILLIILVVIYFSPINFYDTNNEIINYFLRTFYHANLEHLLANSISLYSLSFLEDLMGHKQFALAIIFIWIVSSIILYIIHALIPSRKVYTVGFSGVIFGLIVIYYMSLGQGVGITLTGLVVSILPQLVIPGISFEGHLSGIIAGIIYIMLFPINKKIQN</sequence>
<reference evidence="10" key="1">
    <citation type="submission" date="2011-10" db="EMBL/GenBank/DDBJ databases">
        <title>Provirophages and transpovirons: unique mobilome of giant viruses.</title>
        <authorList>
            <person name="Desnues C."/>
            <person name="LaScola B."/>
            <person name="Yutin N."/>
            <person name="Fournous G."/>
            <person name="Koonin E."/>
            <person name="Raoult D."/>
        </authorList>
    </citation>
    <scope>NUCLEOTIDE SEQUENCE</scope>
    <source>
        <strain evidence="10">Mv13-mv</strain>
    </source>
</reference>
<evidence type="ECO:0000313" key="10">
    <source>
        <dbReference type="EMBL" id="AEX62601.1"/>
    </source>
</evidence>
<comment type="subcellular location">
    <subcellularLocation>
        <location evidence="1">Membrane</location>
        <topology evidence="1">Multi-pass membrane protein</topology>
    </subcellularLocation>
</comment>
<gene>
    <name evidence="10" type="ORF">mv_R396</name>
</gene>
<dbReference type="InterPro" id="IPR022764">
    <property type="entry name" value="Peptidase_S54_rhomboid_dom"/>
</dbReference>
<keyword evidence="4 8" id="KW-0812">Transmembrane</keyword>
<protein>
    <submittedName>
        <fullName evidence="10">Putative rhomboid protein</fullName>
    </submittedName>
</protein>
<feature type="transmembrane region" description="Helical" evidence="8">
    <location>
        <begin position="107"/>
        <end position="124"/>
    </location>
</feature>
<evidence type="ECO:0000256" key="8">
    <source>
        <dbReference type="SAM" id="Phobius"/>
    </source>
</evidence>
<dbReference type="GO" id="GO:0006508">
    <property type="term" value="P:proteolysis"/>
    <property type="evidence" value="ECO:0007669"/>
    <property type="project" value="UniProtKB-KW"/>
</dbReference>
<keyword evidence="5" id="KW-0378">Hydrolase</keyword>
<feature type="transmembrane region" description="Helical" evidence="8">
    <location>
        <begin position="156"/>
        <end position="172"/>
    </location>
</feature>
<evidence type="ECO:0000256" key="5">
    <source>
        <dbReference type="ARBA" id="ARBA00022801"/>
    </source>
</evidence>
<evidence type="ECO:0000259" key="9">
    <source>
        <dbReference type="Pfam" id="PF01694"/>
    </source>
</evidence>
<dbReference type="GO" id="GO:0016020">
    <property type="term" value="C:membrane"/>
    <property type="evidence" value="ECO:0007669"/>
    <property type="project" value="UniProtKB-SubCell"/>
</dbReference>
<dbReference type="Gene3D" id="1.20.1540.10">
    <property type="entry name" value="Rhomboid-like"/>
    <property type="match status" value="1"/>
</dbReference>
<feature type="transmembrane region" description="Helical" evidence="8">
    <location>
        <begin position="79"/>
        <end position="101"/>
    </location>
</feature>
<keyword evidence="7 8" id="KW-0472">Membrane</keyword>
<comment type="similarity">
    <text evidence="2">Belongs to the peptidase S54 family.</text>
</comment>
<dbReference type="PANTHER" id="PTHR43066:SF1">
    <property type="entry name" value="RHOMBOID PROTEIN 2"/>
    <property type="match status" value="1"/>
</dbReference>
<dbReference type="SUPFAM" id="SSF144091">
    <property type="entry name" value="Rhomboid-like"/>
    <property type="match status" value="1"/>
</dbReference>
<dbReference type="EMBL" id="JN885997">
    <property type="protein sequence ID" value="AEX62601.1"/>
    <property type="molecule type" value="Genomic_DNA"/>
</dbReference>
<evidence type="ECO:0000256" key="6">
    <source>
        <dbReference type="ARBA" id="ARBA00022989"/>
    </source>
</evidence>
<dbReference type="PANTHER" id="PTHR43066">
    <property type="entry name" value="RHOMBOID-RELATED PROTEIN"/>
    <property type="match status" value="1"/>
</dbReference>
<evidence type="ECO:0000256" key="4">
    <source>
        <dbReference type="ARBA" id="ARBA00022692"/>
    </source>
</evidence>
<accession>H2EDX8</accession>
<proteinExistence type="inferred from homology"/>
<keyword evidence="3" id="KW-0645">Protease</keyword>
<evidence type="ECO:0000256" key="7">
    <source>
        <dbReference type="ARBA" id="ARBA00023136"/>
    </source>
</evidence>
<name>H2EDX8_9VIRU</name>